<evidence type="ECO:0000313" key="1">
    <source>
        <dbReference type="EMBL" id="SCL72262.1"/>
    </source>
</evidence>
<dbReference type="AlphaFoldDB" id="A0A1C6W178"/>
<gene>
    <name evidence="1" type="ORF">GA0070606_6019</name>
</gene>
<dbReference type="EMBL" id="FMHZ01000002">
    <property type="protein sequence ID" value="SCL72262.1"/>
    <property type="molecule type" value="Genomic_DNA"/>
</dbReference>
<dbReference type="Proteomes" id="UP000199001">
    <property type="component" value="Unassembled WGS sequence"/>
</dbReference>
<keyword evidence="2" id="KW-1185">Reference proteome</keyword>
<dbReference type="STRING" id="47855.GA0070606_6019"/>
<sequence length="124" mass="13688">MTKPRRARLSGIYAADIQVFRFYPDGLALDVLVKPAPDATHGPAIARWLRRESPLSGVHAVRYAVSAGRISFTTPGHFGEGDVELSGTWRAGRLVLRARHGGRAAPDRHFRLIWPARMRHGPGT</sequence>
<accession>A0A1C6W178</accession>
<protein>
    <submittedName>
        <fullName evidence="1">Uncharacterized protein</fullName>
    </submittedName>
</protein>
<proteinExistence type="predicted"/>
<dbReference type="OrthoDB" id="5197686at2"/>
<reference evidence="2" key="1">
    <citation type="submission" date="2016-06" db="EMBL/GenBank/DDBJ databases">
        <authorList>
            <person name="Varghese N."/>
            <person name="Submissions Spin"/>
        </authorList>
    </citation>
    <scope>NUCLEOTIDE SEQUENCE [LARGE SCALE GENOMIC DNA]</scope>
    <source>
        <strain evidence="2">DSM 43903</strain>
    </source>
</reference>
<evidence type="ECO:0000313" key="2">
    <source>
        <dbReference type="Proteomes" id="UP000199001"/>
    </source>
</evidence>
<dbReference type="RefSeq" id="WP_091106488.1">
    <property type="nucleotide sequence ID" value="NZ_FMHZ01000002.1"/>
</dbReference>
<organism evidence="1 2">
    <name type="scientific">Micromonospora citrea</name>
    <dbReference type="NCBI Taxonomy" id="47855"/>
    <lineage>
        <taxon>Bacteria</taxon>
        <taxon>Bacillati</taxon>
        <taxon>Actinomycetota</taxon>
        <taxon>Actinomycetes</taxon>
        <taxon>Micromonosporales</taxon>
        <taxon>Micromonosporaceae</taxon>
        <taxon>Micromonospora</taxon>
    </lineage>
</organism>
<name>A0A1C6W178_9ACTN</name>